<dbReference type="GO" id="GO:0003735">
    <property type="term" value="F:structural constituent of ribosome"/>
    <property type="evidence" value="ECO:0007669"/>
    <property type="project" value="InterPro"/>
</dbReference>
<dbReference type="Proteomes" id="UP000594464">
    <property type="component" value="Chromosome"/>
</dbReference>
<dbReference type="SUPFAM" id="SSF57829">
    <property type="entry name" value="Zn-binding ribosomal proteins"/>
    <property type="match status" value="1"/>
</dbReference>
<protein>
    <recommendedName>
        <fullName evidence="4 5">Large ribosomal subunit protein bL32</fullName>
    </recommendedName>
</protein>
<dbReference type="KEGG" id="nva:G3M78_10840"/>
<dbReference type="NCBIfam" id="TIGR01031">
    <property type="entry name" value="rpmF_bact"/>
    <property type="match status" value="1"/>
</dbReference>
<keyword evidence="2 5" id="KW-0689">Ribosomal protein</keyword>
<gene>
    <name evidence="5 7" type="primary">rpmF</name>
    <name evidence="7" type="ORF">G3M78_10840</name>
</gene>
<evidence type="ECO:0000256" key="6">
    <source>
        <dbReference type="SAM" id="MobiDB-lite"/>
    </source>
</evidence>
<sequence>MPVPKKRMSKSRQGNRRSHDHLKVSAFNECPQCHEMKRPHHICLHCGFYKDKEVMEVESI</sequence>
<evidence type="ECO:0000313" key="8">
    <source>
        <dbReference type="Proteomes" id="UP000594464"/>
    </source>
</evidence>
<dbReference type="Gene3D" id="1.20.5.640">
    <property type="entry name" value="Single helix bin"/>
    <property type="match status" value="1"/>
</dbReference>
<dbReference type="PANTHER" id="PTHR35534:SF1">
    <property type="entry name" value="LARGE RIBOSOMAL SUBUNIT PROTEIN BL32"/>
    <property type="match status" value="1"/>
</dbReference>
<comment type="similarity">
    <text evidence="1 5">Belongs to the bacterial ribosomal protein bL32 family.</text>
</comment>
<dbReference type="InterPro" id="IPR002677">
    <property type="entry name" value="Ribosomal_bL32"/>
</dbReference>
<dbReference type="GO" id="GO:0015934">
    <property type="term" value="C:large ribosomal subunit"/>
    <property type="evidence" value="ECO:0007669"/>
    <property type="project" value="InterPro"/>
</dbReference>
<evidence type="ECO:0000256" key="3">
    <source>
        <dbReference type="ARBA" id="ARBA00023274"/>
    </source>
</evidence>
<evidence type="ECO:0000256" key="4">
    <source>
        <dbReference type="ARBA" id="ARBA00035178"/>
    </source>
</evidence>
<evidence type="ECO:0000256" key="1">
    <source>
        <dbReference type="ARBA" id="ARBA00008560"/>
    </source>
</evidence>
<dbReference type="AlphaFoldDB" id="A0A7T0C3I2"/>
<dbReference type="InterPro" id="IPR011332">
    <property type="entry name" value="Ribosomal_zn-bd"/>
</dbReference>
<dbReference type="GO" id="GO:0006412">
    <property type="term" value="P:translation"/>
    <property type="evidence" value="ECO:0007669"/>
    <property type="project" value="UniProtKB-UniRule"/>
</dbReference>
<accession>A0A7T0C3I2</accession>
<proteinExistence type="inferred from homology"/>
<reference evidence="8" key="1">
    <citation type="submission" date="2020-02" db="EMBL/GenBank/DDBJ databases">
        <title>Genomic and physiological characterization of two novel Nitrospinaceae genera.</title>
        <authorList>
            <person name="Mueller A.J."/>
            <person name="Jung M.-Y."/>
            <person name="Strachan C.R."/>
            <person name="Herbold C.W."/>
            <person name="Kirkegaard R.H."/>
            <person name="Daims H."/>
        </authorList>
    </citation>
    <scope>NUCLEOTIDE SEQUENCE [LARGE SCALE GENOMIC DNA]</scope>
</reference>
<feature type="region of interest" description="Disordered" evidence="6">
    <location>
        <begin position="1"/>
        <end position="20"/>
    </location>
</feature>
<dbReference type="Pfam" id="PF01783">
    <property type="entry name" value="Ribosomal_L32p"/>
    <property type="match status" value="1"/>
</dbReference>
<evidence type="ECO:0000313" key="7">
    <source>
        <dbReference type="EMBL" id="QPJ65861.1"/>
    </source>
</evidence>
<evidence type="ECO:0000256" key="2">
    <source>
        <dbReference type="ARBA" id="ARBA00022980"/>
    </source>
</evidence>
<dbReference type="InterPro" id="IPR044957">
    <property type="entry name" value="Ribosomal_bL32_bact"/>
</dbReference>
<organism evidence="7 8">
    <name type="scientific">Candidatus Nitrohelix vancouverensis</name>
    <dbReference type="NCBI Taxonomy" id="2705534"/>
    <lineage>
        <taxon>Bacteria</taxon>
        <taxon>Pseudomonadati</taxon>
        <taxon>Nitrospinota/Tectimicrobiota group</taxon>
        <taxon>Nitrospinota</taxon>
        <taxon>Nitrospinia</taxon>
        <taxon>Nitrospinales</taxon>
        <taxon>Nitrospinaceae</taxon>
        <taxon>Candidatus Nitrohelix</taxon>
    </lineage>
</organism>
<dbReference type="EMBL" id="CP048620">
    <property type="protein sequence ID" value="QPJ65861.1"/>
    <property type="molecule type" value="Genomic_DNA"/>
</dbReference>
<keyword evidence="3 5" id="KW-0687">Ribonucleoprotein</keyword>
<dbReference type="PANTHER" id="PTHR35534">
    <property type="entry name" value="50S RIBOSOMAL PROTEIN L32"/>
    <property type="match status" value="1"/>
</dbReference>
<dbReference type="HAMAP" id="MF_00340">
    <property type="entry name" value="Ribosomal_bL32"/>
    <property type="match status" value="1"/>
</dbReference>
<name>A0A7T0C3I2_9BACT</name>
<evidence type="ECO:0000256" key="5">
    <source>
        <dbReference type="HAMAP-Rule" id="MF_00340"/>
    </source>
</evidence>